<accession>A0A1L8SUA7</accession>
<feature type="transmembrane region" description="Helical" evidence="2">
    <location>
        <begin position="348"/>
        <end position="366"/>
    </location>
</feature>
<feature type="domain" description="HD" evidence="3">
    <location>
        <begin position="511"/>
        <end position="654"/>
    </location>
</feature>
<dbReference type="STRING" id="319970.RV00_GL002434"/>
<dbReference type="Pfam" id="PF07698">
    <property type="entry name" value="7TM-7TMR_HD"/>
    <property type="match status" value="1"/>
</dbReference>
<dbReference type="EMBL" id="JXKM01000005">
    <property type="protein sequence ID" value="OJG35680.1"/>
    <property type="molecule type" value="Genomic_DNA"/>
</dbReference>
<gene>
    <name evidence="4" type="ORF">RV00_GL002434</name>
</gene>
<dbReference type="SUPFAM" id="SSF109604">
    <property type="entry name" value="HD-domain/PDEase-like"/>
    <property type="match status" value="1"/>
</dbReference>
<dbReference type="PANTHER" id="PTHR36442:SF1">
    <property type="entry name" value="CYCLIC-DI-AMP PHOSPHODIESTERASE PGPH"/>
    <property type="match status" value="1"/>
</dbReference>
<dbReference type="CDD" id="cd00077">
    <property type="entry name" value="HDc"/>
    <property type="match status" value="1"/>
</dbReference>
<keyword evidence="5" id="KW-1185">Reference proteome</keyword>
<dbReference type="Proteomes" id="UP000183700">
    <property type="component" value="Unassembled WGS sequence"/>
</dbReference>
<keyword evidence="2" id="KW-0812">Transmembrane</keyword>
<evidence type="ECO:0000313" key="5">
    <source>
        <dbReference type="Proteomes" id="UP000183700"/>
    </source>
</evidence>
<dbReference type="SMART" id="SM00471">
    <property type="entry name" value="HDc"/>
    <property type="match status" value="1"/>
</dbReference>
<sequence length="734" mass="82183">MLNRPINNLLKKLGSKIIPLVLAVFSVILMVTMLTSVVQKSVDYKEGQVASESIRANKTIENKAETTQKRQLAAEAVTPEYTYQADLAQTQHDRISQLISLIQKSNGELDKSYQSKASQAKDGEKIPQPTVDERVAAVKKGFEGLDQDTVTFYQQLPDDFYQAIVQLSATDLDKLETGSLRLVDEQMAKRIRQSDLEEYKQQAIDKIQELNLSETASLAARYLLEEGIIVNDSLNQKRTDELKEQASESVQPVMIYQGEVIVREGSQIDANAINKLKLLGLTSSSTSIFPMIAMVLAAILQGVLLWFYSRQFEVEFQRLRFILFYSASMTIGVFIMKILQAFQGSSSTNLALFFPAAFVPLILTVFVNRRAGALAAVFQTVFALFIYYNAIGTNILPVILMTYLFSGTLAVMVKQRRLSDQVKQASLWIIAFPIAWGIILTIYQGLSFADSQTWGMLLGAFAASMLSFIMGMGLQPYIELLVTDSSVITLNELSNPNHPLLKQLLEEAPGTYHHSMMVANLSANAVAEIGGRSLLTRVACYYHDIGKIRHANFFVENLPTGAENPHNFLLPEDSKQIIFGHVIEGAKILKEYKMPQMVIDICYQHHGTTLMKYFYIKAKERNAETTEAEFRYPGPKPQTREAGVVNIADSCEAAVRAMDHPSLDKITEFVHSLIEERISDGQLDDSGLTLKEIRIVEKSLISGLSSTFHSRIKYPRMQSEAEKMKEEQEKKGEA</sequence>
<dbReference type="InterPro" id="IPR011624">
    <property type="entry name" value="Metal-dep_PHydrolase_7TM_extra"/>
</dbReference>
<dbReference type="PANTHER" id="PTHR36442">
    <property type="entry name" value="CYCLIC-DI-AMP PHOSPHODIESTERASE PGPH"/>
    <property type="match status" value="1"/>
</dbReference>
<dbReference type="InterPro" id="IPR003607">
    <property type="entry name" value="HD/PDEase_dom"/>
</dbReference>
<dbReference type="InterPro" id="IPR006675">
    <property type="entry name" value="HDIG_dom"/>
</dbReference>
<feature type="compositionally biased region" description="Basic and acidic residues" evidence="1">
    <location>
        <begin position="719"/>
        <end position="734"/>
    </location>
</feature>
<dbReference type="PROSITE" id="PS51831">
    <property type="entry name" value="HD"/>
    <property type="match status" value="1"/>
</dbReference>
<evidence type="ECO:0000259" key="3">
    <source>
        <dbReference type="PROSITE" id="PS51831"/>
    </source>
</evidence>
<dbReference type="Pfam" id="PF01966">
    <property type="entry name" value="HD"/>
    <property type="match status" value="1"/>
</dbReference>
<feature type="transmembrane region" description="Helical" evidence="2">
    <location>
        <begin position="321"/>
        <end position="342"/>
    </location>
</feature>
<name>A0A1L8SUA7_9ENTE</name>
<evidence type="ECO:0000256" key="2">
    <source>
        <dbReference type="SAM" id="Phobius"/>
    </source>
</evidence>
<dbReference type="RefSeq" id="WP_071862237.1">
    <property type="nucleotide sequence ID" value="NZ_JBHLVS010000001.1"/>
</dbReference>
<dbReference type="Gene3D" id="1.10.3210.10">
    <property type="entry name" value="Hypothetical protein af1432"/>
    <property type="match status" value="1"/>
</dbReference>
<dbReference type="NCBIfam" id="TIGR00277">
    <property type="entry name" value="HDIG"/>
    <property type="match status" value="1"/>
</dbReference>
<proteinExistence type="predicted"/>
<keyword evidence="2" id="KW-0472">Membrane</keyword>
<dbReference type="OrthoDB" id="9806952at2"/>
<dbReference type="Pfam" id="PF07697">
    <property type="entry name" value="7TMR-HDED"/>
    <property type="match status" value="1"/>
</dbReference>
<dbReference type="InterPro" id="IPR011621">
    <property type="entry name" value="Metal-dep_PHydrolase_7TM_intra"/>
</dbReference>
<evidence type="ECO:0000313" key="4">
    <source>
        <dbReference type="EMBL" id="OJG35680.1"/>
    </source>
</evidence>
<feature type="transmembrane region" description="Helical" evidence="2">
    <location>
        <begin position="288"/>
        <end position="309"/>
    </location>
</feature>
<feature type="transmembrane region" description="Helical" evidence="2">
    <location>
        <begin position="20"/>
        <end position="38"/>
    </location>
</feature>
<feature type="transmembrane region" description="Helical" evidence="2">
    <location>
        <begin position="425"/>
        <end position="446"/>
    </location>
</feature>
<feature type="transmembrane region" description="Helical" evidence="2">
    <location>
        <begin position="371"/>
        <end position="388"/>
    </location>
</feature>
<reference evidence="4 5" key="1">
    <citation type="submission" date="2014-12" db="EMBL/GenBank/DDBJ databases">
        <title>Draft genome sequences of 29 type strains of Enterococci.</title>
        <authorList>
            <person name="Zhong Z."/>
            <person name="Sun Z."/>
            <person name="Liu W."/>
            <person name="Zhang W."/>
            <person name="Zhang H."/>
        </authorList>
    </citation>
    <scope>NUCLEOTIDE SEQUENCE [LARGE SCALE GENOMIC DNA]</scope>
    <source>
        <strain evidence="4 5">DSM 22802</strain>
    </source>
</reference>
<feature type="transmembrane region" description="Helical" evidence="2">
    <location>
        <begin position="394"/>
        <end position="413"/>
    </location>
</feature>
<feature type="transmembrane region" description="Helical" evidence="2">
    <location>
        <begin position="452"/>
        <end position="474"/>
    </location>
</feature>
<evidence type="ECO:0000256" key="1">
    <source>
        <dbReference type="SAM" id="MobiDB-lite"/>
    </source>
</evidence>
<organism evidence="4 5">
    <name type="scientific">Enterococcus devriesei</name>
    <dbReference type="NCBI Taxonomy" id="319970"/>
    <lineage>
        <taxon>Bacteria</taxon>
        <taxon>Bacillati</taxon>
        <taxon>Bacillota</taxon>
        <taxon>Bacilli</taxon>
        <taxon>Lactobacillales</taxon>
        <taxon>Enterococcaceae</taxon>
        <taxon>Enterococcus</taxon>
    </lineage>
</organism>
<protein>
    <submittedName>
        <fullName evidence="4">HD protein</fullName>
    </submittedName>
</protein>
<dbReference type="AlphaFoldDB" id="A0A1L8SUA7"/>
<keyword evidence="2" id="KW-1133">Transmembrane helix</keyword>
<feature type="region of interest" description="Disordered" evidence="1">
    <location>
        <begin position="715"/>
        <end position="734"/>
    </location>
</feature>
<dbReference type="InterPro" id="IPR052722">
    <property type="entry name" value="PgpH_phosphodiesterase"/>
</dbReference>
<dbReference type="InterPro" id="IPR006674">
    <property type="entry name" value="HD_domain"/>
</dbReference>
<comment type="caution">
    <text evidence="4">The sequence shown here is derived from an EMBL/GenBank/DDBJ whole genome shotgun (WGS) entry which is preliminary data.</text>
</comment>